<dbReference type="Proteomes" id="UP000095602">
    <property type="component" value="Unassembled WGS sequence"/>
</dbReference>
<evidence type="ECO:0000313" key="2">
    <source>
        <dbReference type="Proteomes" id="UP000095602"/>
    </source>
</evidence>
<proteinExistence type="predicted"/>
<accession>A0A174GTY9</accession>
<name>A0A174GTY9_9FIRM</name>
<organism evidence="1 2">
    <name type="scientific">Agathobacter rectalis</name>
    <dbReference type="NCBI Taxonomy" id="39491"/>
    <lineage>
        <taxon>Bacteria</taxon>
        <taxon>Bacillati</taxon>
        <taxon>Bacillota</taxon>
        <taxon>Clostridia</taxon>
        <taxon>Lachnospirales</taxon>
        <taxon>Lachnospiraceae</taxon>
        <taxon>Agathobacter</taxon>
    </lineage>
</organism>
<evidence type="ECO:0008006" key="3">
    <source>
        <dbReference type="Google" id="ProtNLM"/>
    </source>
</evidence>
<evidence type="ECO:0000313" key="1">
    <source>
        <dbReference type="EMBL" id="CUO65983.1"/>
    </source>
</evidence>
<dbReference type="InterPro" id="IPR025530">
    <property type="entry name" value="DUF4417"/>
</dbReference>
<sequence>MYRETRNYENIQIMRFPGEGKYDIPAIDQTQFEQADFIGFNQAKSEKHPQNKAVHFFLDDYQFNRVWTYPDRYIEMLRRFRYVLSPDFSLYTDFPMAMQIYNHYRKHWIARYWQESGIKVIPTICWSSSESFEWCFDGEPTQSVVAISSLGTQNSKERKKIFLEGYEEMIKRLDPAQIIFYGRVPEECKGNIVHIESFSEKFHKAEVAQW</sequence>
<reference evidence="1 2" key="1">
    <citation type="submission" date="2015-09" db="EMBL/GenBank/DDBJ databases">
        <authorList>
            <consortium name="Pathogen Informatics"/>
        </authorList>
    </citation>
    <scope>NUCLEOTIDE SEQUENCE [LARGE SCALE GENOMIC DNA]</scope>
    <source>
        <strain evidence="1 2">2789STDY5834884</strain>
    </source>
</reference>
<dbReference type="RefSeq" id="WP_055272507.1">
    <property type="nucleotide sequence ID" value="NZ_CZAJ01000002.1"/>
</dbReference>
<dbReference type="EMBL" id="CZAJ01000002">
    <property type="protein sequence ID" value="CUO65983.1"/>
    <property type="molecule type" value="Genomic_DNA"/>
</dbReference>
<gene>
    <name evidence="1" type="ORF">ERS852497_00384</name>
</gene>
<dbReference type="AlphaFoldDB" id="A0A174GTY9"/>
<protein>
    <recommendedName>
        <fullName evidence="3">DUF4417 domain-containing protein</fullName>
    </recommendedName>
</protein>
<dbReference type="Pfam" id="PF14386">
    <property type="entry name" value="DUF4417"/>
    <property type="match status" value="1"/>
</dbReference>